<reference evidence="9" key="2">
    <citation type="submission" date="2025-08" db="UniProtKB">
        <authorList>
            <consortium name="Ensembl"/>
        </authorList>
    </citation>
    <scope>IDENTIFICATION</scope>
    <source>
        <strain evidence="9">Glennie</strain>
    </source>
</reference>
<dbReference type="Bgee" id="ENSOANG00000049515">
    <property type="expression patterns" value="Expressed in liver and 8 other cell types or tissues"/>
</dbReference>
<evidence type="ECO:0000259" key="8">
    <source>
        <dbReference type="PROSITE" id="PS50835"/>
    </source>
</evidence>
<dbReference type="KEGG" id="oaa:114808120"/>
<evidence type="ECO:0000256" key="6">
    <source>
        <dbReference type="SAM" id="Phobius"/>
    </source>
</evidence>
<evidence type="ECO:0000256" key="5">
    <source>
        <dbReference type="SAM" id="MobiDB-lite"/>
    </source>
</evidence>
<dbReference type="GeneTree" id="ENSGT01030000238298"/>
<dbReference type="GO" id="GO:0006955">
    <property type="term" value="P:immune response"/>
    <property type="evidence" value="ECO:0000318"/>
    <property type="project" value="GO_Central"/>
</dbReference>
<reference evidence="9 10" key="1">
    <citation type="journal article" date="2008" name="Nature">
        <title>Genome analysis of the platypus reveals unique signatures of evolution.</title>
        <authorList>
            <person name="Warren W.C."/>
            <person name="Hillier L.W."/>
            <person name="Marshall Graves J.A."/>
            <person name="Birney E."/>
            <person name="Ponting C.P."/>
            <person name="Grutzner F."/>
            <person name="Belov K."/>
            <person name="Miller W."/>
            <person name="Clarke L."/>
            <person name="Chinwalla A.T."/>
            <person name="Yang S.P."/>
            <person name="Heger A."/>
            <person name="Locke D.P."/>
            <person name="Miethke P."/>
            <person name="Waters P.D."/>
            <person name="Veyrunes F."/>
            <person name="Fulton L."/>
            <person name="Fulton B."/>
            <person name="Graves T."/>
            <person name="Wallis J."/>
            <person name="Puente X.S."/>
            <person name="Lopez-Otin C."/>
            <person name="Ordonez G.R."/>
            <person name="Eichler E.E."/>
            <person name="Chen L."/>
            <person name="Cheng Z."/>
            <person name="Deakin J.E."/>
            <person name="Alsop A."/>
            <person name="Thompson K."/>
            <person name="Kirby P."/>
            <person name="Papenfuss A.T."/>
            <person name="Wakefield M.J."/>
            <person name="Olender T."/>
            <person name="Lancet D."/>
            <person name="Huttley G.A."/>
            <person name="Smit A.F."/>
            <person name="Pask A."/>
            <person name="Temple-Smith P."/>
            <person name="Batzer M.A."/>
            <person name="Walker J.A."/>
            <person name="Konkel M.K."/>
            <person name="Harris R.S."/>
            <person name="Whittington C.M."/>
            <person name="Wong E.S."/>
            <person name="Gemmell N.J."/>
            <person name="Buschiazzo E."/>
            <person name="Vargas Jentzsch I.M."/>
            <person name="Merkel A."/>
            <person name="Schmitz J."/>
            <person name="Zemann A."/>
            <person name="Churakov G."/>
            <person name="Kriegs J.O."/>
            <person name="Brosius J."/>
            <person name="Murchison E.P."/>
            <person name="Sachidanandam R."/>
            <person name="Smith C."/>
            <person name="Hannon G.J."/>
            <person name="Tsend-Ayush E."/>
            <person name="McMillan D."/>
            <person name="Attenborough R."/>
            <person name="Rens W."/>
            <person name="Ferguson-Smith M."/>
            <person name="Lefevre C.M."/>
            <person name="Sharp J.A."/>
            <person name="Nicholas K.R."/>
            <person name="Ray D.A."/>
            <person name="Kube M."/>
            <person name="Reinhardt R."/>
            <person name="Pringle T.H."/>
            <person name="Taylor J."/>
            <person name="Jones R.C."/>
            <person name="Nixon B."/>
            <person name="Dacheux J.L."/>
            <person name="Niwa H."/>
            <person name="Sekita Y."/>
            <person name="Huang X."/>
            <person name="Stark A."/>
            <person name="Kheradpour P."/>
            <person name="Kellis M."/>
            <person name="Flicek P."/>
            <person name="Chen Y."/>
            <person name="Webber C."/>
            <person name="Hardison R."/>
            <person name="Nelson J."/>
            <person name="Hallsworth-Pepin K."/>
            <person name="Delehaunty K."/>
            <person name="Markovic C."/>
            <person name="Minx P."/>
            <person name="Feng Y."/>
            <person name="Kremitzki C."/>
            <person name="Mitreva M."/>
            <person name="Glasscock J."/>
            <person name="Wylie T."/>
            <person name="Wohldmann P."/>
            <person name="Thiru P."/>
            <person name="Nhan M.N."/>
            <person name="Pohl C.S."/>
            <person name="Smith S.M."/>
            <person name="Hou S."/>
            <person name="Nefedov M."/>
            <person name="de Jong P.J."/>
            <person name="Renfree M.B."/>
            <person name="Mardis E.R."/>
            <person name="Wilson R.K."/>
        </authorList>
    </citation>
    <scope>NUCLEOTIDE SEQUENCE [LARGE SCALE GENOMIC DNA]</scope>
    <source>
        <strain evidence="9 10">Glennie</strain>
    </source>
</reference>
<feature type="chain" id="PRO_5026101369" description="Ig-like domain-containing protein" evidence="7">
    <location>
        <begin position="32"/>
        <end position="330"/>
    </location>
</feature>
<dbReference type="InterPro" id="IPR036179">
    <property type="entry name" value="Ig-like_dom_sf"/>
</dbReference>
<dbReference type="AlphaFoldDB" id="A0A6I8P9B2"/>
<keyword evidence="10" id="KW-1185">Reference proteome</keyword>
<dbReference type="GO" id="GO:0016020">
    <property type="term" value="C:membrane"/>
    <property type="evidence" value="ECO:0007669"/>
    <property type="project" value="UniProtKB-SubCell"/>
</dbReference>
<keyword evidence="6" id="KW-0812">Transmembrane</keyword>
<dbReference type="OMA" id="CWRINNE"/>
<name>A0A6I8P9B2_ORNAN</name>
<dbReference type="InterPro" id="IPR015631">
    <property type="entry name" value="CD2/SLAM_rcpt"/>
</dbReference>
<keyword evidence="2 7" id="KW-0732">Signal</keyword>
<dbReference type="RefSeq" id="XP_028911489.1">
    <property type="nucleotide sequence ID" value="XM_029055656.1"/>
</dbReference>
<dbReference type="FunCoup" id="A0A6I8P9B2">
    <property type="interactions" value="97"/>
</dbReference>
<feature type="compositionally biased region" description="Polar residues" evidence="5">
    <location>
        <begin position="298"/>
        <end position="316"/>
    </location>
</feature>
<dbReference type="PROSITE" id="PS50835">
    <property type="entry name" value="IG_LIKE"/>
    <property type="match status" value="1"/>
</dbReference>
<feature type="signal peptide" evidence="7">
    <location>
        <begin position="1"/>
        <end position="31"/>
    </location>
</feature>
<dbReference type="PANTHER" id="PTHR12080:SF121">
    <property type="entry name" value="IG-LIKE DOMAIN-CONTAINING PROTEIN-RELATED"/>
    <property type="match status" value="1"/>
</dbReference>
<dbReference type="InterPro" id="IPR007110">
    <property type="entry name" value="Ig-like_dom"/>
</dbReference>
<evidence type="ECO:0000313" key="10">
    <source>
        <dbReference type="Proteomes" id="UP000002279"/>
    </source>
</evidence>
<dbReference type="Gene3D" id="2.60.40.10">
    <property type="entry name" value="Immunoglobulins"/>
    <property type="match status" value="2"/>
</dbReference>
<evidence type="ECO:0000313" key="9">
    <source>
        <dbReference type="Ensembl" id="ENSOANP00000049364.1"/>
    </source>
</evidence>
<dbReference type="SUPFAM" id="SSF48726">
    <property type="entry name" value="Immunoglobulin"/>
    <property type="match status" value="2"/>
</dbReference>
<proteinExistence type="predicted"/>
<evidence type="ECO:0000256" key="7">
    <source>
        <dbReference type="SAM" id="SignalP"/>
    </source>
</evidence>
<dbReference type="InterPro" id="IPR013783">
    <property type="entry name" value="Ig-like_fold"/>
</dbReference>
<gene>
    <name evidence="9" type="primary">LOC114808120</name>
</gene>
<dbReference type="GeneID" id="114808120"/>
<comment type="subcellular location">
    <subcellularLocation>
        <location evidence="1">Membrane</location>
    </subcellularLocation>
</comment>
<evidence type="ECO:0000256" key="1">
    <source>
        <dbReference type="ARBA" id="ARBA00004370"/>
    </source>
</evidence>
<keyword evidence="4" id="KW-0325">Glycoprotein</keyword>
<feature type="region of interest" description="Disordered" evidence="5">
    <location>
        <begin position="295"/>
        <end position="330"/>
    </location>
</feature>
<dbReference type="Proteomes" id="UP000002279">
    <property type="component" value="Chromosome X5"/>
</dbReference>
<dbReference type="Ensembl" id="ENSOANT00000055047.1">
    <property type="protein sequence ID" value="ENSOANP00000049364.1"/>
    <property type="gene ID" value="ENSOANG00000049515.1"/>
</dbReference>
<dbReference type="InParanoid" id="A0A6I8P9B2"/>
<feature type="domain" description="Ig-like" evidence="8">
    <location>
        <begin position="141"/>
        <end position="225"/>
    </location>
</feature>
<evidence type="ECO:0000256" key="3">
    <source>
        <dbReference type="ARBA" id="ARBA00023136"/>
    </source>
</evidence>
<accession>A0A6I8P9B2</accession>
<dbReference type="PANTHER" id="PTHR12080">
    <property type="entry name" value="SIGNALING LYMPHOCYTIC ACTIVATION MOLECULE"/>
    <property type="match status" value="1"/>
</dbReference>
<organism evidence="9 10">
    <name type="scientific">Ornithorhynchus anatinus</name>
    <name type="common">Duckbill platypus</name>
    <dbReference type="NCBI Taxonomy" id="9258"/>
    <lineage>
        <taxon>Eukaryota</taxon>
        <taxon>Metazoa</taxon>
        <taxon>Chordata</taxon>
        <taxon>Craniata</taxon>
        <taxon>Vertebrata</taxon>
        <taxon>Euteleostomi</taxon>
        <taxon>Mammalia</taxon>
        <taxon>Monotremata</taxon>
        <taxon>Ornithorhynchidae</taxon>
        <taxon>Ornithorhynchus</taxon>
    </lineage>
</organism>
<evidence type="ECO:0000256" key="2">
    <source>
        <dbReference type="ARBA" id="ARBA00022729"/>
    </source>
</evidence>
<protein>
    <recommendedName>
        <fullName evidence="8">Ig-like domain-containing protein</fullName>
    </recommendedName>
</protein>
<keyword evidence="3 6" id="KW-0472">Membrane</keyword>
<reference evidence="9" key="3">
    <citation type="submission" date="2025-09" db="UniProtKB">
        <authorList>
            <consortium name="Ensembl"/>
        </authorList>
    </citation>
    <scope>IDENTIFICATION</scope>
    <source>
        <strain evidence="9">Glennie</strain>
    </source>
</reference>
<evidence type="ECO:0000256" key="4">
    <source>
        <dbReference type="ARBA" id="ARBA00023180"/>
    </source>
</evidence>
<sequence length="330" mass="36713">MRSSCQGLLSSHPTGLLRAIGLLLGAWIVGAQGPPMNHTRGESALFRLNVSQTSDLRVLEWTFATKNLTIMELTLGPPGLSPNWTHERYRRRVHVVPKGFLQLLDVTPEDSGTYDMQARFRSGPFQKEVFTLAVYEPVPLPEIHLRPGSRTSGRCNFTLECRLPGAGAAVSVSWRKGDPPGELAAAERRGLSPDRRTLNLALSSVHPDDVFTCLARSPAQERNASVQLGDHCAPRPAKWLYMAIVLISVILVTLGAVLWFWKMKKREKASAAREVGDEEIHYAELRRPNLPVDHYQELGQSGPSAESRNCPSTIYSEVQRIPSRPPRRKT</sequence>
<feature type="transmembrane region" description="Helical" evidence="6">
    <location>
        <begin position="239"/>
        <end position="261"/>
    </location>
</feature>
<dbReference type="OrthoDB" id="9835793at2759"/>
<keyword evidence="6" id="KW-1133">Transmembrane helix</keyword>